<dbReference type="Proteomes" id="UP000008493">
    <property type="component" value="Unassembled WGS sequence"/>
</dbReference>
<keyword evidence="3" id="KW-1185">Reference proteome</keyword>
<evidence type="ECO:0000256" key="1">
    <source>
        <dbReference type="SAM" id="Phobius"/>
    </source>
</evidence>
<name>K5WQV0_AGABU</name>
<evidence type="ECO:0000313" key="2">
    <source>
        <dbReference type="EMBL" id="EKM77731.1"/>
    </source>
</evidence>
<dbReference type="InParanoid" id="K5WQV0"/>
<dbReference type="KEGG" id="abp:AGABI1DRAFT86364"/>
<feature type="transmembrane region" description="Helical" evidence="1">
    <location>
        <begin position="22"/>
        <end position="42"/>
    </location>
</feature>
<organism evidence="2 3">
    <name type="scientific">Agaricus bisporus var. burnettii (strain JB137-S8 / ATCC MYA-4627 / FGSC 10392)</name>
    <name type="common">White button mushroom</name>
    <dbReference type="NCBI Taxonomy" id="597362"/>
    <lineage>
        <taxon>Eukaryota</taxon>
        <taxon>Fungi</taxon>
        <taxon>Dikarya</taxon>
        <taxon>Basidiomycota</taxon>
        <taxon>Agaricomycotina</taxon>
        <taxon>Agaricomycetes</taxon>
        <taxon>Agaricomycetidae</taxon>
        <taxon>Agaricales</taxon>
        <taxon>Agaricineae</taxon>
        <taxon>Agaricaceae</taxon>
        <taxon>Agaricus</taxon>
    </lineage>
</organism>
<keyword evidence="1" id="KW-1133">Transmembrane helix</keyword>
<dbReference type="AlphaFoldDB" id="K5WQV0"/>
<dbReference type="EMBL" id="JH971394">
    <property type="protein sequence ID" value="EKM77731.1"/>
    <property type="molecule type" value="Genomic_DNA"/>
</dbReference>
<accession>K5WQV0</accession>
<evidence type="ECO:0000313" key="3">
    <source>
        <dbReference type="Proteomes" id="UP000008493"/>
    </source>
</evidence>
<keyword evidence="1" id="KW-0472">Membrane</keyword>
<gene>
    <name evidence="2" type="ORF">AGABI1DRAFT_86364</name>
</gene>
<protein>
    <submittedName>
        <fullName evidence="2">Uncharacterized protein</fullName>
    </submittedName>
</protein>
<proteinExistence type="predicted"/>
<dbReference type="HOGENOM" id="CLU_3105773_0_0_1"/>
<keyword evidence="1" id="KW-0812">Transmembrane</keyword>
<sequence length="51" mass="5377">MLLSKESLLSEVGLTGEEVVEVMRLVVLVLAAAAAPFPFVGASNQAQLQYS</sequence>
<dbReference type="RefSeq" id="XP_007331587.1">
    <property type="nucleotide sequence ID" value="XM_007331525.1"/>
</dbReference>
<reference evidence="3" key="1">
    <citation type="journal article" date="2012" name="Proc. Natl. Acad. Sci. U.S.A.">
        <title>Genome sequence of the button mushroom Agaricus bisporus reveals mechanisms governing adaptation to a humic-rich ecological niche.</title>
        <authorList>
            <person name="Morin E."/>
            <person name="Kohler A."/>
            <person name="Baker A.R."/>
            <person name="Foulongne-Oriol M."/>
            <person name="Lombard V."/>
            <person name="Nagy L.G."/>
            <person name="Ohm R.A."/>
            <person name="Patyshakuliyeva A."/>
            <person name="Brun A."/>
            <person name="Aerts A.L."/>
            <person name="Bailey A.M."/>
            <person name="Billette C."/>
            <person name="Coutinho P.M."/>
            <person name="Deakin G."/>
            <person name="Doddapaneni H."/>
            <person name="Floudas D."/>
            <person name="Grimwood J."/>
            <person name="Hilden K."/>
            <person name="Kuees U."/>
            <person name="LaButti K.M."/>
            <person name="Lapidus A."/>
            <person name="Lindquist E.A."/>
            <person name="Lucas S.M."/>
            <person name="Murat C."/>
            <person name="Riley R.W."/>
            <person name="Salamov A.A."/>
            <person name="Schmutz J."/>
            <person name="Subramanian V."/>
            <person name="Woesten H.A.B."/>
            <person name="Xu J."/>
            <person name="Eastwood D.C."/>
            <person name="Foster G.D."/>
            <person name="Sonnenberg A.S."/>
            <person name="Cullen D."/>
            <person name="de Vries R.P."/>
            <person name="Lundell T."/>
            <person name="Hibbett D.S."/>
            <person name="Henrissat B."/>
            <person name="Burton K.S."/>
            <person name="Kerrigan R.W."/>
            <person name="Challen M.P."/>
            <person name="Grigoriev I.V."/>
            <person name="Martin F."/>
        </authorList>
    </citation>
    <scope>NUCLEOTIDE SEQUENCE [LARGE SCALE GENOMIC DNA]</scope>
    <source>
        <strain evidence="3">JB137-S8 / ATCC MYA-4627 / FGSC 10392</strain>
    </source>
</reference>
<dbReference type="GeneID" id="18832129"/>